<evidence type="ECO:0000313" key="1">
    <source>
        <dbReference type="EMBL" id="GMN67053.1"/>
    </source>
</evidence>
<evidence type="ECO:0000313" key="4">
    <source>
        <dbReference type="EMBL" id="GMN67098.1"/>
    </source>
</evidence>
<dbReference type="Proteomes" id="UP001187192">
    <property type="component" value="Unassembled WGS sequence"/>
</dbReference>
<name>A0AA88J7B6_FICCA</name>
<reference evidence="4" key="1">
    <citation type="submission" date="2023-07" db="EMBL/GenBank/DDBJ databases">
        <title>draft genome sequence of fig (Ficus carica).</title>
        <authorList>
            <person name="Takahashi T."/>
            <person name="Nishimura K."/>
        </authorList>
    </citation>
    <scope>NUCLEOTIDE SEQUENCE</scope>
</reference>
<dbReference type="AlphaFoldDB" id="A0AA88J7B6"/>
<organism evidence="4 5">
    <name type="scientific">Ficus carica</name>
    <name type="common">Common fig</name>
    <dbReference type="NCBI Taxonomy" id="3494"/>
    <lineage>
        <taxon>Eukaryota</taxon>
        <taxon>Viridiplantae</taxon>
        <taxon>Streptophyta</taxon>
        <taxon>Embryophyta</taxon>
        <taxon>Tracheophyta</taxon>
        <taxon>Spermatophyta</taxon>
        <taxon>Magnoliopsida</taxon>
        <taxon>eudicotyledons</taxon>
        <taxon>Gunneridae</taxon>
        <taxon>Pentapetalae</taxon>
        <taxon>rosids</taxon>
        <taxon>fabids</taxon>
        <taxon>Rosales</taxon>
        <taxon>Moraceae</taxon>
        <taxon>Ficeae</taxon>
        <taxon>Ficus</taxon>
    </lineage>
</organism>
<evidence type="ECO:0000313" key="2">
    <source>
        <dbReference type="EMBL" id="GMN67073.1"/>
    </source>
</evidence>
<gene>
    <name evidence="1" type="ORF">TIFTF001_036120</name>
    <name evidence="2" type="ORF">TIFTF001_036137</name>
    <name evidence="3" type="ORF">TIFTF001_036147</name>
    <name evidence="4" type="ORF">TIFTF001_036162</name>
</gene>
<evidence type="ECO:0000313" key="5">
    <source>
        <dbReference type="Proteomes" id="UP001187192"/>
    </source>
</evidence>
<sequence>MGFGTRVAVGFWNENMSWVLRRGLGSSLGTEVEVEDEFRDKLGIGFEGGLGWNSGWRSGLGIRDRDRC</sequence>
<dbReference type="EMBL" id="BTGU01000404">
    <property type="protein sequence ID" value="GMN67098.1"/>
    <property type="molecule type" value="Genomic_DNA"/>
</dbReference>
<accession>A0AA88J7B6</accession>
<dbReference type="EMBL" id="BTGU01000403">
    <property type="protein sequence ID" value="GMN67081.1"/>
    <property type="molecule type" value="Genomic_DNA"/>
</dbReference>
<evidence type="ECO:0000313" key="3">
    <source>
        <dbReference type="EMBL" id="GMN67081.1"/>
    </source>
</evidence>
<comment type="caution">
    <text evidence="4">The sequence shown here is derived from an EMBL/GenBank/DDBJ whole genome shotgun (WGS) entry which is preliminary data.</text>
</comment>
<protein>
    <submittedName>
        <fullName evidence="4">Uncharacterized protein</fullName>
    </submittedName>
</protein>
<dbReference type="EMBL" id="BTGU01000401">
    <property type="protein sequence ID" value="GMN67073.1"/>
    <property type="molecule type" value="Genomic_DNA"/>
</dbReference>
<proteinExistence type="predicted"/>
<dbReference type="EMBL" id="BTGU01000400">
    <property type="protein sequence ID" value="GMN67053.1"/>
    <property type="molecule type" value="Genomic_DNA"/>
</dbReference>
<keyword evidence="5" id="KW-1185">Reference proteome</keyword>